<sequence length="97" mass="11171">MESLPRREFGSFNEASFTSFDRDIDGFKYVLLGSMDDIDSQKFKSLGNRTQESLMSTLERVKITNIGLNMDKDVAKQKSDRVIPSDRQLDPKDVKYQ</sequence>
<evidence type="ECO:0000313" key="7">
    <source>
        <dbReference type="Proteomes" id="UP000310708"/>
    </source>
</evidence>
<proteinExistence type="predicted"/>
<evidence type="ECO:0000256" key="1">
    <source>
        <dbReference type="SAM" id="MobiDB-lite"/>
    </source>
</evidence>
<dbReference type="Proteomes" id="UP000310708">
    <property type="component" value="Unassembled WGS sequence"/>
</dbReference>
<gene>
    <name evidence="4" type="ORF">E3Q01_02495</name>
    <name evidence="3" type="ORF">E3Q17_02423</name>
    <name evidence="2" type="ORF">E3Q22_00052</name>
</gene>
<evidence type="ECO:0000313" key="5">
    <source>
        <dbReference type="Proteomes" id="UP000307169"/>
    </source>
</evidence>
<dbReference type="AlphaFoldDB" id="A0A4T0PMT6"/>
<dbReference type="EMBL" id="SPRH01000026">
    <property type="protein sequence ID" value="TIB99961.1"/>
    <property type="molecule type" value="Genomic_DNA"/>
</dbReference>
<dbReference type="EMBL" id="SPRC01000001">
    <property type="protein sequence ID" value="TIB82778.1"/>
    <property type="molecule type" value="Genomic_DNA"/>
</dbReference>
<dbReference type="Proteomes" id="UP000310685">
    <property type="component" value="Unassembled WGS sequence"/>
</dbReference>
<reference evidence="5 6" key="1">
    <citation type="submission" date="2019-03" db="EMBL/GenBank/DDBJ databases">
        <title>Sequencing 25 genomes of Wallemia mellicola.</title>
        <authorList>
            <person name="Gostincar C."/>
        </authorList>
    </citation>
    <scope>NUCLEOTIDE SEQUENCE [LARGE SCALE GENOMIC DNA]</scope>
    <source>
        <strain evidence="3 5">EXF-1262</strain>
        <strain evidence="2 6">EXF-6152</strain>
        <strain evidence="4 7">EXF-757</strain>
    </source>
</reference>
<evidence type="ECO:0000313" key="2">
    <source>
        <dbReference type="EMBL" id="TIB82778.1"/>
    </source>
</evidence>
<dbReference type="EMBL" id="SPRX01000029">
    <property type="protein sequence ID" value="TIC64867.1"/>
    <property type="molecule type" value="Genomic_DNA"/>
</dbReference>
<dbReference type="Proteomes" id="UP000307169">
    <property type="component" value="Unassembled WGS sequence"/>
</dbReference>
<evidence type="ECO:0000313" key="4">
    <source>
        <dbReference type="EMBL" id="TIC64867.1"/>
    </source>
</evidence>
<protein>
    <submittedName>
        <fullName evidence="4">Uncharacterized protein</fullName>
    </submittedName>
</protein>
<comment type="caution">
    <text evidence="4">The sequence shown here is derived from an EMBL/GenBank/DDBJ whole genome shotgun (WGS) entry which is preliminary data.</text>
</comment>
<evidence type="ECO:0000313" key="3">
    <source>
        <dbReference type="EMBL" id="TIB99961.1"/>
    </source>
</evidence>
<organism evidence="4 7">
    <name type="scientific">Wallemia mellicola</name>
    <dbReference type="NCBI Taxonomy" id="1708541"/>
    <lineage>
        <taxon>Eukaryota</taxon>
        <taxon>Fungi</taxon>
        <taxon>Dikarya</taxon>
        <taxon>Basidiomycota</taxon>
        <taxon>Wallemiomycotina</taxon>
        <taxon>Wallemiomycetes</taxon>
        <taxon>Wallemiales</taxon>
        <taxon>Wallemiaceae</taxon>
        <taxon>Wallemia</taxon>
    </lineage>
</organism>
<accession>A0A4T0PMT6</accession>
<evidence type="ECO:0000313" key="6">
    <source>
        <dbReference type="Proteomes" id="UP000310685"/>
    </source>
</evidence>
<feature type="region of interest" description="Disordered" evidence="1">
    <location>
        <begin position="77"/>
        <end position="97"/>
    </location>
</feature>
<name>A0A4T0PMT6_9BASI</name>